<dbReference type="RefSeq" id="WP_110576654.1">
    <property type="nucleotide sequence ID" value="NZ_QKLW01000007.1"/>
</dbReference>
<evidence type="ECO:0000259" key="2">
    <source>
        <dbReference type="PROSITE" id="PS50994"/>
    </source>
</evidence>
<dbReference type="SUPFAM" id="SSF53098">
    <property type="entry name" value="Ribonuclease H-like"/>
    <property type="match status" value="1"/>
</dbReference>
<dbReference type="GO" id="GO:0003676">
    <property type="term" value="F:nucleic acid binding"/>
    <property type="evidence" value="ECO:0007669"/>
    <property type="project" value="InterPro"/>
</dbReference>
<dbReference type="EMBL" id="QKLW01000007">
    <property type="protein sequence ID" value="PYF79906.1"/>
    <property type="molecule type" value="Genomic_DNA"/>
</dbReference>
<evidence type="ECO:0000313" key="3">
    <source>
        <dbReference type="EMBL" id="PYF79906.1"/>
    </source>
</evidence>
<gene>
    <name evidence="3" type="ORF">DFP75_10771</name>
</gene>
<dbReference type="InterPro" id="IPR001584">
    <property type="entry name" value="Integrase_cat-core"/>
</dbReference>
<accession>A0A318UTS0</accession>
<feature type="region of interest" description="Disordered" evidence="1">
    <location>
        <begin position="635"/>
        <end position="663"/>
    </location>
</feature>
<reference evidence="3 4" key="1">
    <citation type="submission" date="2018-06" db="EMBL/GenBank/DDBJ databases">
        <title>Genomic Encyclopedia of Type Strains, Phase III (KMG-III): the genomes of soil and plant-associated and newly described type strains.</title>
        <authorList>
            <person name="Whitman W."/>
        </authorList>
    </citation>
    <scope>NUCLEOTIDE SEQUENCE [LARGE SCALE GENOMIC DNA]</scope>
    <source>
        <strain evidence="3 4">CECT 7730</strain>
    </source>
</reference>
<evidence type="ECO:0000313" key="4">
    <source>
        <dbReference type="Proteomes" id="UP000247551"/>
    </source>
</evidence>
<dbReference type="PROSITE" id="PS50994">
    <property type="entry name" value="INTEGRASE"/>
    <property type="match status" value="1"/>
</dbReference>
<name>A0A318UTS0_9GAMM</name>
<dbReference type="Gene3D" id="3.30.420.10">
    <property type="entry name" value="Ribonuclease H-like superfamily/Ribonuclease H"/>
    <property type="match status" value="1"/>
</dbReference>
<proteinExistence type="predicted"/>
<dbReference type="GO" id="GO:0015074">
    <property type="term" value="P:DNA integration"/>
    <property type="evidence" value="ECO:0007669"/>
    <property type="project" value="InterPro"/>
</dbReference>
<feature type="domain" description="Integrase catalytic" evidence="2">
    <location>
        <begin position="258"/>
        <end position="469"/>
    </location>
</feature>
<dbReference type="Proteomes" id="UP000247551">
    <property type="component" value="Unassembled WGS sequence"/>
</dbReference>
<feature type="compositionally biased region" description="Basic and acidic residues" evidence="1">
    <location>
        <begin position="635"/>
        <end position="654"/>
    </location>
</feature>
<protein>
    <submittedName>
        <fullName evidence="3">Mu transposase-like protein</fullName>
    </submittedName>
</protein>
<organism evidence="3 4">
    <name type="scientific">Marinomonas alcarazii</name>
    <dbReference type="NCBI Taxonomy" id="491949"/>
    <lineage>
        <taxon>Bacteria</taxon>
        <taxon>Pseudomonadati</taxon>
        <taxon>Pseudomonadota</taxon>
        <taxon>Gammaproteobacteria</taxon>
        <taxon>Oceanospirillales</taxon>
        <taxon>Oceanospirillaceae</taxon>
        <taxon>Marinomonas</taxon>
    </lineage>
</organism>
<dbReference type="InterPro" id="IPR036397">
    <property type="entry name" value="RNaseH_sf"/>
</dbReference>
<sequence>MYLNRVYLDPHSTPASQLRVVLEQVDFLMLIDINDDKAWPFRIGTSEIDSLGLELIPDPIELTVLGLGSKAEEARDRAYSAIAPLLEHNVELFDKTLRNKHIKALLENTDEKRLYITRQLRRYWQRGMTPDALALDYSNCGAPGEVRRSVTSKLGRKRSVTPGKGMIVTDEIAGFFRLSIEAFYLLREDIDLPKARTKAIGYIKSKYPKIHESDLPTDMQFRYFFERNYSRPDVVRARASSIEYEKDIAPLKSTSVTNNFGPGARYEIDATIADVFLISALDPDRIIGRPIIYKVKDVFSRMTVGLYVGLENPSWATASIALANAFCDKVEYCRRFGIEITYNDWPSVGTPAVVTADRGELLGKHGDILVNRFGITLSNTRAYHGDDKGIVERSFKTMHADILPYVQGKVEPINGKKKAGKRYELSADLTLYDFTRMVIISEINRNTTGVLSGYDFESDMPTDLAPVPVDLWNWGVRNRTGVLREVDEMLTFINFLPHEKATVSVLGICFKGLYYTCSEAVSLGWFHKNKAAPRPKSLEIAYDPLDTNSIYIRPDSQFNSVWKCSLESRSRRYKDMSFTEAVSILRESRTAIAASKQRADYKAPDLQNEIEEIALQAAKRKKNTDLSIKSERLRGIRDNRQQEKESERQKERSSSRKSLNVSQKATVTPINLEIISEPDFDFPDLDDF</sequence>
<keyword evidence="4" id="KW-1185">Reference proteome</keyword>
<comment type="caution">
    <text evidence="3">The sequence shown here is derived from an EMBL/GenBank/DDBJ whole genome shotgun (WGS) entry which is preliminary data.</text>
</comment>
<dbReference type="AlphaFoldDB" id="A0A318UTS0"/>
<dbReference type="InterPro" id="IPR012337">
    <property type="entry name" value="RNaseH-like_sf"/>
</dbReference>
<dbReference type="InterPro" id="IPR015378">
    <property type="entry name" value="Transposase-like_Mu_C"/>
</dbReference>
<dbReference type="Pfam" id="PF09299">
    <property type="entry name" value="Mu-transpos_C"/>
    <property type="match status" value="1"/>
</dbReference>
<evidence type="ECO:0000256" key="1">
    <source>
        <dbReference type="SAM" id="MobiDB-lite"/>
    </source>
</evidence>